<dbReference type="InterPro" id="IPR037104">
    <property type="entry name" value="Annexin_sf"/>
</dbReference>
<gene>
    <name evidence="16" type="ORF">SNE40_004466</name>
</gene>
<comment type="subcellular location">
    <subcellularLocation>
        <location evidence="1">Host cell</location>
    </subcellularLocation>
    <subcellularLocation>
        <location evidence="2">Secreted</location>
        <location evidence="2">Extracellular exosome</location>
    </subcellularLocation>
    <subcellularLocation>
        <location evidence="13">Tegument</location>
    </subcellularLocation>
</comment>
<dbReference type="GO" id="GO:0005634">
    <property type="term" value="C:nucleus"/>
    <property type="evidence" value="ECO:0007669"/>
    <property type="project" value="TreeGrafter"/>
</dbReference>
<evidence type="ECO:0000256" key="7">
    <source>
        <dbReference type="ARBA" id="ARBA00022737"/>
    </source>
</evidence>
<dbReference type="GO" id="GO:0012506">
    <property type="term" value="C:vesicle membrane"/>
    <property type="evidence" value="ECO:0007669"/>
    <property type="project" value="TreeGrafter"/>
</dbReference>
<evidence type="ECO:0000256" key="10">
    <source>
        <dbReference type="ARBA" id="ARBA00023302"/>
    </source>
</evidence>
<dbReference type="GO" id="GO:0001786">
    <property type="term" value="F:phosphatidylserine binding"/>
    <property type="evidence" value="ECO:0007669"/>
    <property type="project" value="TreeGrafter"/>
</dbReference>
<evidence type="ECO:0000313" key="16">
    <source>
        <dbReference type="EMBL" id="KAK6188243.1"/>
    </source>
</evidence>
<comment type="subunit">
    <text evidence="4">Homodimer.</text>
</comment>
<accession>A0AAN8Q5H3</accession>
<dbReference type="EMBL" id="JAZGQO010000003">
    <property type="protein sequence ID" value="KAK6188243.1"/>
    <property type="molecule type" value="Genomic_DNA"/>
</dbReference>
<dbReference type="PROSITE" id="PS51897">
    <property type="entry name" value="ANNEXIN_2"/>
    <property type="match status" value="4"/>
</dbReference>
<sequence length="568" mass="64340">MAYYQSNYPNSGPPPPPRQYGGYGYGGGGQYNSAYNVNQYGHQQQQPQYGGGGHSFLDGLGAGLGFGIGATFGAGFGAVPGFTVPAVQQFSQMNHGQHGPPPMAMPTTGRIQNYDSHLQQYQLQQQQMMMQQMQMMQMQMMKTSVQDDGDGAEQPEQSSGGMSEEEMKEKMKVMMRETFVKELVRRERVSGTFEMTSGTVKPLETYQAGDPVVEWYNAERGEDFTEKPWSKDADCEYLNEAMKGAGTNEDAIITVVASRCNSQRQELKKYFKTMYGKDLIEELKSELSGDFKEAIMACFVKPAIYDAWCIKEAIYGPGTDEETLIEILMTRTNAQITEMREVYGDVVSPHKKTSESIIEKDIEDDTSGDFKRLLISASTGNRNEITQDQLEEAVREIMREDGEGTGMYEVNYDALCDMDRAKREAEQLYKAGEDRWGTDEETFNRIFSTRDYYSLRAIWKEYVKITQRDILNSVDRETSGDFKAGLRAIVMNIRCRPMYFAERLQKAMKGLGTKDSALIRLVVSRSEIDMVQIKECFLELTKQTVWNWLQNDCSGDYRKLLQALVGRD</sequence>
<dbReference type="InterPro" id="IPR001464">
    <property type="entry name" value="Annexin"/>
</dbReference>
<keyword evidence="5" id="KW-0597">Phosphoprotein</keyword>
<evidence type="ECO:0000256" key="13">
    <source>
        <dbReference type="ARBA" id="ARBA00060393"/>
    </source>
</evidence>
<dbReference type="GO" id="GO:0043657">
    <property type="term" value="C:host cell"/>
    <property type="evidence" value="ECO:0007669"/>
    <property type="project" value="UniProtKB-SubCell"/>
</dbReference>
<dbReference type="Proteomes" id="UP001347796">
    <property type="component" value="Unassembled WGS sequence"/>
</dbReference>
<dbReference type="GO" id="GO:0005544">
    <property type="term" value="F:calcium-dependent phospholipid binding"/>
    <property type="evidence" value="ECO:0007669"/>
    <property type="project" value="UniProtKB-KW"/>
</dbReference>
<name>A0AAN8Q5H3_PATCE</name>
<evidence type="ECO:0000256" key="11">
    <source>
        <dbReference type="ARBA" id="ARBA00037210"/>
    </source>
</evidence>
<feature type="compositionally biased region" description="Low complexity" evidence="15">
    <location>
        <begin position="1"/>
        <end position="10"/>
    </location>
</feature>
<comment type="function">
    <text evidence="11">Calcium/phospholipid-binding protein which promotes membrane fusion and is involved in exocytosis.</text>
</comment>
<comment type="caution">
    <text evidence="16">The sequence shown here is derived from an EMBL/GenBank/DDBJ whole genome shotgun (WGS) entry which is preliminary data.</text>
</comment>
<dbReference type="Gene3D" id="1.10.220.10">
    <property type="entry name" value="Annexin"/>
    <property type="match status" value="4"/>
</dbReference>
<feature type="region of interest" description="Disordered" evidence="15">
    <location>
        <begin position="1"/>
        <end position="25"/>
    </location>
</feature>
<keyword evidence="6" id="KW-0479">Metal-binding</keyword>
<proteinExistence type="inferred from homology"/>
<reference evidence="16 17" key="1">
    <citation type="submission" date="2024-01" db="EMBL/GenBank/DDBJ databases">
        <title>The genome of the rayed Mediterranean limpet Patella caerulea (Linnaeus, 1758).</title>
        <authorList>
            <person name="Anh-Thu Weber A."/>
            <person name="Halstead-Nussloch G."/>
        </authorList>
    </citation>
    <scope>NUCLEOTIDE SEQUENCE [LARGE SCALE GENOMIC DNA]</scope>
    <source>
        <strain evidence="16">AATW-2023a</strain>
        <tissue evidence="16">Whole specimen</tissue>
    </source>
</reference>
<dbReference type="SMART" id="SM00335">
    <property type="entry name" value="ANX"/>
    <property type="match status" value="4"/>
</dbReference>
<evidence type="ECO:0000256" key="4">
    <source>
        <dbReference type="ARBA" id="ARBA00011738"/>
    </source>
</evidence>
<comment type="domain">
    <text evidence="14">A pair of annexin repeats may form one binding site for calcium and phospholipid.</text>
</comment>
<dbReference type="GO" id="GO:0005576">
    <property type="term" value="C:extracellular region"/>
    <property type="evidence" value="ECO:0007669"/>
    <property type="project" value="UniProtKB-SubCell"/>
</dbReference>
<keyword evidence="10 14" id="KW-0111">Calcium/phospholipid-binding</keyword>
<evidence type="ECO:0000256" key="8">
    <source>
        <dbReference type="ARBA" id="ARBA00022837"/>
    </source>
</evidence>
<feature type="region of interest" description="Disordered" evidence="15">
    <location>
        <begin position="143"/>
        <end position="167"/>
    </location>
</feature>
<dbReference type="FunFam" id="1.10.220.10:FF:000001">
    <property type="entry name" value="Annexin"/>
    <property type="match status" value="1"/>
</dbReference>
<dbReference type="PANTHER" id="PTHR10502">
    <property type="entry name" value="ANNEXIN"/>
    <property type="match status" value="1"/>
</dbReference>
<dbReference type="GO" id="GO:0005886">
    <property type="term" value="C:plasma membrane"/>
    <property type="evidence" value="ECO:0007669"/>
    <property type="project" value="TreeGrafter"/>
</dbReference>
<keyword evidence="8 14" id="KW-0106">Calcium</keyword>
<evidence type="ECO:0000256" key="2">
    <source>
        <dbReference type="ARBA" id="ARBA00004550"/>
    </source>
</evidence>
<dbReference type="FunFam" id="1.10.220.10:FF:000003">
    <property type="entry name" value="Annexin"/>
    <property type="match status" value="1"/>
</dbReference>
<comment type="function">
    <text evidence="12">Involved in reproduction of the worm. Involved in host-parasite interaction. Delivered into the host cell by means of parasite exosomes. Binds to acidic phospholipid membranes in a calcium-dependent manner in vitro. Causes aggregation of liposomes in the presence of calcium, but not in its absence. Likely to promote membrane fusion. May provide structural integrity within the tegument.</text>
</comment>
<protein>
    <recommendedName>
        <fullName evidence="14">Annexin</fullName>
    </recommendedName>
</protein>
<organism evidence="16 17">
    <name type="scientific">Patella caerulea</name>
    <name type="common">Rayed Mediterranean limpet</name>
    <dbReference type="NCBI Taxonomy" id="87958"/>
    <lineage>
        <taxon>Eukaryota</taxon>
        <taxon>Metazoa</taxon>
        <taxon>Spiralia</taxon>
        <taxon>Lophotrochozoa</taxon>
        <taxon>Mollusca</taxon>
        <taxon>Gastropoda</taxon>
        <taxon>Patellogastropoda</taxon>
        <taxon>Patelloidea</taxon>
        <taxon>Patellidae</taxon>
        <taxon>Patella</taxon>
    </lineage>
</organism>
<evidence type="ECO:0000313" key="17">
    <source>
        <dbReference type="Proteomes" id="UP001347796"/>
    </source>
</evidence>
<dbReference type="FunFam" id="1.10.220.10:FF:000005">
    <property type="entry name" value="Annexin"/>
    <property type="match status" value="1"/>
</dbReference>
<comment type="similarity">
    <text evidence="3 14">Belongs to the annexin family.</text>
</comment>
<dbReference type="SUPFAM" id="SSF47874">
    <property type="entry name" value="Annexin"/>
    <property type="match status" value="1"/>
</dbReference>
<dbReference type="AlphaFoldDB" id="A0AAN8Q5H3"/>
<dbReference type="InterPro" id="IPR018502">
    <property type="entry name" value="Annexin_repeat"/>
</dbReference>
<dbReference type="PRINTS" id="PR00196">
    <property type="entry name" value="ANNEXIN"/>
</dbReference>
<dbReference type="PROSITE" id="PS00223">
    <property type="entry name" value="ANNEXIN_1"/>
    <property type="match status" value="1"/>
</dbReference>
<evidence type="ECO:0000256" key="15">
    <source>
        <dbReference type="SAM" id="MobiDB-lite"/>
    </source>
</evidence>
<evidence type="ECO:0000256" key="9">
    <source>
        <dbReference type="ARBA" id="ARBA00023216"/>
    </source>
</evidence>
<keyword evidence="9 14" id="KW-0041">Annexin</keyword>
<evidence type="ECO:0000256" key="12">
    <source>
        <dbReference type="ARBA" id="ARBA00059330"/>
    </source>
</evidence>
<dbReference type="Pfam" id="PF00191">
    <property type="entry name" value="Annexin"/>
    <property type="match status" value="4"/>
</dbReference>
<evidence type="ECO:0000256" key="6">
    <source>
        <dbReference type="ARBA" id="ARBA00022723"/>
    </source>
</evidence>
<keyword evidence="17" id="KW-1185">Reference proteome</keyword>
<dbReference type="GO" id="GO:0005509">
    <property type="term" value="F:calcium ion binding"/>
    <property type="evidence" value="ECO:0007669"/>
    <property type="project" value="InterPro"/>
</dbReference>
<dbReference type="GO" id="GO:0005737">
    <property type="term" value="C:cytoplasm"/>
    <property type="evidence" value="ECO:0007669"/>
    <property type="project" value="TreeGrafter"/>
</dbReference>
<dbReference type="InterPro" id="IPR018252">
    <property type="entry name" value="Annexin_repeat_CS"/>
</dbReference>
<evidence type="ECO:0000256" key="14">
    <source>
        <dbReference type="RuleBase" id="RU003540"/>
    </source>
</evidence>
<evidence type="ECO:0000256" key="5">
    <source>
        <dbReference type="ARBA" id="ARBA00022553"/>
    </source>
</evidence>
<evidence type="ECO:0000256" key="3">
    <source>
        <dbReference type="ARBA" id="ARBA00007831"/>
    </source>
</evidence>
<evidence type="ECO:0000256" key="1">
    <source>
        <dbReference type="ARBA" id="ARBA00004340"/>
    </source>
</evidence>
<keyword evidence="7 14" id="KW-0677">Repeat</keyword>
<dbReference type="PANTHER" id="PTHR10502:SF239">
    <property type="entry name" value="ANNEXIN A7"/>
    <property type="match status" value="1"/>
</dbReference>
<dbReference type="FunFam" id="1.10.220.10:FF:000002">
    <property type="entry name" value="Annexin"/>
    <property type="match status" value="1"/>
</dbReference>